<dbReference type="Gene3D" id="3.40.30.10">
    <property type="entry name" value="Glutaredoxin"/>
    <property type="match status" value="1"/>
</dbReference>
<comment type="similarity">
    <text evidence="1">Belongs to the peroxiredoxin family. AhpC/Prx1 subfamily.</text>
</comment>
<dbReference type="GO" id="GO:0042744">
    <property type="term" value="P:hydrogen peroxide catabolic process"/>
    <property type="evidence" value="ECO:0007669"/>
    <property type="project" value="TreeGrafter"/>
</dbReference>
<keyword evidence="6" id="KW-0676">Redox-active center</keyword>
<dbReference type="EMBL" id="BT076019">
    <property type="protein sequence ID" value="ACO10443.1"/>
    <property type="molecule type" value="mRNA"/>
</dbReference>
<evidence type="ECO:0000256" key="5">
    <source>
        <dbReference type="ARBA" id="ARBA00023002"/>
    </source>
</evidence>
<evidence type="ECO:0000256" key="2">
    <source>
        <dbReference type="ARBA" id="ARBA00013017"/>
    </source>
</evidence>
<dbReference type="AlphaFoldDB" id="C1BN40"/>
<evidence type="ECO:0000313" key="9">
    <source>
        <dbReference type="EMBL" id="ACO10443.1"/>
    </source>
</evidence>
<dbReference type="GO" id="GO:0005829">
    <property type="term" value="C:cytosol"/>
    <property type="evidence" value="ECO:0007669"/>
    <property type="project" value="TreeGrafter"/>
</dbReference>
<protein>
    <recommendedName>
        <fullName evidence="2">thioredoxin-dependent peroxiredoxin</fullName>
        <ecNumber evidence="2">1.11.1.24</ecNumber>
    </recommendedName>
</protein>
<evidence type="ECO:0000256" key="6">
    <source>
        <dbReference type="ARBA" id="ARBA00023284"/>
    </source>
</evidence>
<keyword evidence="3" id="KW-0575">Peroxidase</keyword>
<accession>C1BN40</accession>
<dbReference type="EC" id="1.11.1.24" evidence="2"/>
<dbReference type="InterPro" id="IPR036249">
    <property type="entry name" value="Thioredoxin-like_sf"/>
</dbReference>
<evidence type="ECO:0000259" key="8">
    <source>
        <dbReference type="Pfam" id="PF00578"/>
    </source>
</evidence>
<dbReference type="GO" id="GO:0008379">
    <property type="term" value="F:thioredoxin peroxidase activity"/>
    <property type="evidence" value="ECO:0007669"/>
    <property type="project" value="TreeGrafter"/>
</dbReference>
<evidence type="ECO:0000256" key="4">
    <source>
        <dbReference type="ARBA" id="ARBA00022862"/>
    </source>
</evidence>
<reference evidence="9" key="1">
    <citation type="submission" date="2009-03" db="EMBL/GenBank/DDBJ databases">
        <title>Caligus rogercresseyi ESTs and full-length cDNAs.</title>
        <authorList>
            <person name="Yasuike M."/>
            <person name="von Schalburg K."/>
            <person name="Cooper G."/>
            <person name="Leong J."/>
            <person name="Jones S.R.M."/>
            <person name="Koop B.F."/>
        </authorList>
    </citation>
    <scope>NUCLEOTIDE SEQUENCE</scope>
    <source>
        <tissue evidence="9">Whole tissue</tissue>
    </source>
</reference>
<dbReference type="SUPFAM" id="SSF52833">
    <property type="entry name" value="Thioredoxin-like"/>
    <property type="match status" value="1"/>
</dbReference>
<name>C1BN40_CALRO</name>
<dbReference type="PANTHER" id="PTHR10681:SF171">
    <property type="entry name" value="PEROXIREDOXIN 4"/>
    <property type="match status" value="1"/>
</dbReference>
<gene>
    <name evidence="9" type="primary">PRDX2</name>
</gene>
<dbReference type="InterPro" id="IPR000866">
    <property type="entry name" value="AhpC/TSA"/>
</dbReference>
<feature type="domain" description="Alkyl hydroperoxide reductase subunit C/ Thiol specific antioxidant" evidence="8">
    <location>
        <begin position="38"/>
        <end position="102"/>
    </location>
</feature>
<dbReference type="GO" id="GO:0045454">
    <property type="term" value="P:cell redox homeostasis"/>
    <property type="evidence" value="ECO:0007669"/>
    <property type="project" value="TreeGrafter"/>
</dbReference>
<proteinExistence type="evidence at transcript level"/>
<keyword evidence="5" id="KW-0560">Oxidoreductase</keyword>
<evidence type="ECO:0000256" key="1">
    <source>
        <dbReference type="ARBA" id="ARBA00009796"/>
    </source>
</evidence>
<comment type="catalytic activity">
    <reaction evidence="7">
        <text>a hydroperoxide + [thioredoxin]-dithiol = an alcohol + [thioredoxin]-disulfide + H2O</text>
        <dbReference type="Rhea" id="RHEA:62620"/>
        <dbReference type="Rhea" id="RHEA-COMP:10698"/>
        <dbReference type="Rhea" id="RHEA-COMP:10700"/>
        <dbReference type="ChEBI" id="CHEBI:15377"/>
        <dbReference type="ChEBI" id="CHEBI:29950"/>
        <dbReference type="ChEBI" id="CHEBI:30879"/>
        <dbReference type="ChEBI" id="CHEBI:35924"/>
        <dbReference type="ChEBI" id="CHEBI:50058"/>
        <dbReference type="EC" id="1.11.1.24"/>
    </reaction>
</comment>
<evidence type="ECO:0000256" key="3">
    <source>
        <dbReference type="ARBA" id="ARBA00022559"/>
    </source>
</evidence>
<keyword evidence="4" id="KW-0049">Antioxidant</keyword>
<sequence>MASSLGRTLFLRSAQALRSSERRWIQTSSLLSSGARVQCPAPQFAGQAVADNGFKEIKLDDYKGKYLVLFFYPLDFTFVCPTEIIAFSDRIQEFKDIDCEVLNAMGLLIVYIFNF</sequence>
<organism evidence="9">
    <name type="scientific">Caligus rogercresseyi</name>
    <name type="common">Sea louse</name>
    <dbReference type="NCBI Taxonomy" id="217165"/>
    <lineage>
        <taxon>Eukaryota</taxon>
        <taxon>Metazoa</taxon>
        <taxon>Ecdysozoa</taxon>
        <taxon>Arthropoda</taxon>
        <taxon>Crustacea</taxon>
        <taxon>Multicrustacea</taxon>
        <taxon>Hexanauplia</taxon>
        <taxon>Copepoda</taxon>
        <taxon>Siphonostomatoida</taxon>
        <taxon>Caligidae</taxon>
        <taxon>Caligus</taxon>
    </lineage>
</organism>
<dbReference type="GO" id="GO:0006979">
    <property type="term" value="P:response to oxidative stress"/>
    <property type="evidence" value="ECO:0007669"/>
    <property type="project" value="TreeGrafter"/>
</dbReference>
<dbReference type="PANTHER" id="PTHR10681">
    <property type="entry name" value="THIOREDOXIN PEROXIDASE"/>
    <property type="match status" value="1"/>
</dbReference>
<evidence type="ECO:0000256" key="7">
    <source>
        <dbReference type="ARBA" id="ARBA00049091"/>
    </source>
</evidence>
<dbReference type="GO" id="GO:0033554">
    <property type="term" value="P:cellular response to stress"/>
    <property type="evidence" value="ECO:0007669"/>
    <property type="project" value="TreeGrafter"/>
</dbReference>
<dbReference type="Pfam" id="PF00578">
    <property type="entry name" value="AhpC-TSA"/>
    <property type="match status" value="1"/>
</dbReference>
<dbReference type="InterPro" id="IPR050217">
    <property type="entry name" value="Peroxiredoxin"/>
</dbReference>